<dbReference type="InterPro" id="IPR000291">
    <property type="entry name" value="D-Ala_lig_Van_CS"/>
</dbReference>
<evidence type="ECO:0000256" key="16">
    <source>
        <dbReference type="PIRSR" id="PIRSR039102-3"/>
    </source>
</evidence>
<comment type="pathway">
    <text evidence="14">Cell wall biogenesis; peptidoglycan biosynthesis.</text>
</comment>
<evidence type="ECO:0000259" key="18">
    <source>
        <dbReference type="PROSITE" id="PS50975"/>
    </source>
</evidence>
<gene>
    <name evidence="14" type="primary">ddl</name>
    <name evidence="19" type="ORF">SAMN04488125_10331</name>
</gene>
<dbReference type="PROSITE" id="PS50975">
    <property type="entry name" value="ATP_GRASP"/>
    <property type="match status" value="1"/>
</dbReference>
<dbReference type="Pfam" id="PF01820">
    <property type="entry name" value="Dala_Dala_lig_N"/>
    <property type="match status" value="1"/>
</dbReference>
<feature type="domain" description="ATP-grasp" evidence="18">
    <location>
        <begin position="101"/>
        <end position="301"/>
    </location>
</feature>
<evidence type="ECO:0000256" key="4">
    <source>
        <dbReference type="ARBA" id="ARBA00010871"/>
    </source>
</evidence>
<evidence type="ECO:0000256" key="9">
    <source>
        <dbReference type="ARBA" id="ARBA00022840"/>
    </source>
</evidence>
<dbReference type="EMBL" id="FOSV01000003">
    <property type="protein sequence ID" value="SFK63512.1"/>
    <property type="molecule type" value="Genomic_DNA"/>
</dbReference>
<dbReference type="RefSeq" id="WP_091942802.1">
    <property type="nucleotide sequence ID" value="NZ_FOSV01000003.1"/>
</dbReference>
<keyword evidence="6 14" id="KW-0963">Cytoplasm</keyword>
<feature type="active site" evidence="15">
    <location>
        <position position="141"/>
    </location>
</feature>
<evidence type="ECO:0000256" key="7">
    <source>
        <dbReference type="ARBA" id="ARBA00022598"/>
    </source>
</evidence>
<keyword evidence="11 14" id="KW-0573">Peptidoglycan synthesis</keyword>
<dbReference type="SUPFAM" id="SSF56059">
    <property type="entry name" value="Glutathione synthetase ATP-binding domain-like"/>
    <property type="match status" value="1"/>
</dbReference>
<comment type="subcellular location">
    <subcellularLocation>
        <location evidence="3 14">Cytoplasm</location>
    </subcellularLocation>
</comment>
<sequence>MSKHVAVLMGGWSSEREISLRSGNACARALEGEGFRVTPVDVGPDIATVLTELKPDVALNALHGPAGEDGTIQGLLEILKIPYTHSGVLASALAMHKERAKTVMKAAGVSVPEGRVVNRHDAAKSHPLTPPYVVKPIAEGSSMGVIIVREERSHPPQILASEAWTYGEEVLAETYVAGRELTCAVIGDRALGVTEIKPVSGEWYDFDAKYAGGGSIHVLPADLKPNVYQRVQELALTAHQALGCRGVSRADLRYDDTPGGTGALVVLEVNTQPGMTQTSLVPEIAAHAGLSFGELVRWMVEDASLSR</sequence>
<dbReference type="GO" id="GO:0005524">
    <property type="term" value="F:ATP binding"/>
    <property type="evidence" value="ECO:0007669"/>
    <property type="project" value="UniProtKB-UniRule"/>
</dbReference>
<keyword evidence="16" id="KW-0479">Metal-binding</keyword>
<keyword evidence="20" id="KW-1185">Reference proteome</keyword>
<comment type="catalytic activity">
    <reaction evidence="13 14">
        <text>2 D-alanine + ATP = D-alanyl-D-alanine + ADP + phosphate + H(+)</text>
        <dbReference type="Rhea" id="RHEA:11224"/>
        <dbReference type="ChEBI" id="CHEBI:15378"/>
        <dbReference type="ChEBI" id="CHEBI:30616"/>
        <dbReference type="ChEBI" id="CHEBI:43474"/>
        <dbReference type="ChEBI" id="CHEBI:57416"/>
        <dbReference type="ChEBI" id="CHEBI:57822"/>
        <dbReference type="ChEBI" id="CHEBI:456216"/>
        <dbReference type="EC" id="6.3.2.4"/>
    </reaction>
</comment>
<dbReference type="OrthoDB" id="9813261at2"/>
<feature type="binding site" evidence="16">
    <location>
        <position position="251"/>
    </location>
    <ligand>
        <name>Mg(2+)</name>
        <dbReference type="ChEBI" id="CHEBI:18420"/>
        <label>1</label>
    </ligand>
</feature>
<organism evidence="19 20">
    <name type="scientific">Methylorubrum salsuginis</name>
    <dbReference type="NCBI Taxonomy" id="414703"/>
    <lineage>
        <taxon>Bacteria</taxon>
        <taxon>Pseudomonadati</taxon>
        <taxon>Pseudomonadota</taxon>
        <taxon>Alphaproteobacteria</taxon>
        <taxon>Hyphomicrobiales</taxon>
        <taxon>Methylobacteriaceae</taxon>
        <taxon>Methylorubrum</taxon>
    </lineage>
</organism>
<dbReference type="NCBIfam" id="NF002378">
    <property type="entry name" value="PRK01372.1"/>
    <property type="match status" value="1"/>
</dbReference>
<dbReference type="UniPathway" id="UPA00219"/>
<comment type="similarity">
    <text evidence="4 14">Belongs to the D-alanine--D-alanine ligase family.</text>
</comment>
<feature type="binding site" evidence="16">
    <location>
        <position position="268"/>
    </location>
    <ligand>
        <name>Mg(2+)</name>
        <dbReference type="ChEBI" id="CHEBI:18420"/>
        <label>1</label>
    </ligand>
</feature>
<evidence type="ECO:0000256" key="6">
    <source>
        <dbReference type="ARBA" id="ARBA00022490"/>
    </source>
</evidence>
<dbReference type="GO" id="GO:0008716">
    <property type="term" value="F:D-alanine-D-alanine ligase activity"/>
    <property type="evidence" value="ECO:0007669"/>
    <property type="project" value="UniProtKB-UniRule"/>
</dbReference>
<evidence type="ECO:0000256" key="17">
    <source>
        <dbReference type="PROSITE-ProRule" id="PRU00409"/>
    </source>
</evidence>
<dbReference type="GO" id="GO:0005737">
    <property type="term" value="C:cytoplasm"/>
    <property type="evidence" value="ECO:0007669"/>
    <property type="project" value="UniProtKB-SubCell"/>
</dbReference>
<dbReference type="SUPFAM" id="SSF52440">
    <property type="entry name" value="PreATP-grasp domain"/>
    <property type="match status" value="1"/>
</dbReference>
<evidence type="ECO:0000256" key="12">
    <source>
        <dbReference type="ARBA" id="ARBA00023316"/>
    </source>
</evidence>
<evidence type="ECO:0000256" key="15">
    <source>
        <dbReference type="PIRSR" id="PIRSR039102-1"/>
    </source>
</evidence>
<evidence type="ECO:0000256" key="1">
    <source>
        <dbReference type="ARBA" id="ARBA00001936"/>
    </source>
</evidence>
<dbReference type="STRING" id="414703.SAMN04488125_10331"/>
<evidence type="ECO:0000256" key="8">
    <source>
        <dbReference type="ARBA" id="ARBA00022741"/>
    </source>
</evidence>
<evidence type="ECO:0000256" key="14">
    <source>
        <dbReference type="HAMAP-Rule" id="MF_00047"/>
    </source>
</evidence>
<comment type="cofactor">
    <cofactor evidence="1">
        <name>Mn(2+)</name>
        <dbReference type="ChEBI" id="CHEBI:29035"/>
    </cofactor>
</comment>
<keyword evidence="16" id="KW-0460">Magnesium</keyword>
<dbReference type="InterPro" id="IPR016185">
    <property type="entry name" value="PreATP-grasp_dom_sf"/>
</dbReference>
<dbReference type="HAMAP" id="MF_00047">
    <property type="entry name" value="Dala_Dala_lig"/>
    <property type="match status" value="1"/>
</dbReference>
<dbReference type="PIRSF" id="PIRSF039102">
    <property type="entry name" value="Ddl/VanB"/>
    <property type="match status" value="1"/>
</dbReference>
<dbReference type="PANTHER" id="PTHR23132">
    <property type="entry name" value="D-ALANINE--D-ALANINE LIGASE"/>
    <property type="match status" value="1"/>
</dbReference>
<dbReference type="Proteomes" id="UP000198804">
    <property type="component" value="Unassembled WGS sequence"/>
</dbReference>
<keyword evidence="8 17" id="KW-0547">Nucleotide-binding</keyword>
<keyword evidence="7 14" id="KW-0436">Ligase</keyword>
<dbReference type="Pfam" id="PF07478">
    <property type="entry name" value="Dala_Dala_lig_C"/>
    <property type="match status" value="1"/>
</dbReference>
<evidence type="ECO:0000256" key="2">
    <source>
        <dbReference type="ARBA" id="ARBA00003921"/>
    </source>
</evidence>
<dbReference type="NCBIfam" id="TIGR01205">
    <property type="entry name" value="D_ala_D_alaTIGR"/>
    <property type="match status" value="1"/>
</dbReference>
<feature type="binding site" evidence="16">
    <location>
        <position position="270"/>
    </location>
    <ligand>
        <name>Mg(2+)</name>
        <dbReference type="ChEBI" id="CHEBI:18420"/>
        <label>2</label>
    </ligand>
</feature>
<feature type="binding site" evidence="16">
    <location>
        <position position="268"/>
    </location>
    <ligand>
        <name>Mg(2+)</name>
        <dbReference type="ChEBI" id="CHEBI:18420"/>
        <label>2</label>
    </ligand>
</feature>
<evidence type="ECO:0000313" key="19">
    <source>
        <dbReference type="EMBL" id="SFK63512.1"/>
    </source>
</evidence>
<comment type="function">
    <text evidence="2 14">Cell wall formation.</text>
</comment>
<feature type="active site" evidence="15">
    <location>
        <position position="279"/>
    </location>
</feature>
<feature type="active site" evidence="15">
    <location>
        <position position="15"/>
    </location>
</feature>
<name>A0A1I4B3P1_9HYPH</name>
<proteinExistence type="inferred from homology"/>
<dbReference type="GO" id="GO:0071555">
    <property type="term" value="P:cell wall organization"/>
    <property type="evidence" value="ECO:0007669"/>
    <property type="project" value="UniProtKB-KW"/>
</dbReference>
<evidence type="ECO:0000256" key="10">
    <source>
        <dbReference type="ARBA" id="ARBA00022960"/>
    </source>
</evidence>
<keyword evidence="10 14" id="KW-0133">Cell shape</keyword>
<dbReference type="Gene3D" id="3.30.470.20">
    <property type="entry name" value="ATP-grasp fold, B domain"/>
    <property type="match status" value="1"/>
</dbReference>
<evidence type="ECO:0000256" key="5">
    <source>
        <dbReference type="ARBA" id="ARBA00012216"/>
    </source>
</evidence>
<dbReference type="PROSITE" id="PS00844">
    <property type="entry name" value="DALA_DALA_LIGASE_2"/>
    <property type="match status" value="1"/>
</dbReference>
<comment type="cofactor">
    <cofactor evidence="16">
        <name>Mg(2+)</name>
        <dbReference type="ChEBI" id="CHEBI:18420"/>
    </cofactor>
    <cofactor evidence="16">
        <name>Mn(2+)</name>
        <dbReference type="ChEBI" id="CHEBI:29035"/>
    </cofactor>
    <text evidence="16">Binds 2 magnesium or manganese ions per subunit.</text>
</comment>
<dbReference type="GO" id="GO:0009252">
    <property type="term" value="P:peptidoglycan biosynthetic process"/>
    <property type="evidence" value="ECO:0007669"/>
    <property type="project" value="UniProtKB-UniRule"/>
</dbReference>
<dbReference type="EC" id="6.3.2.4" evidence="5 14"/>
<dbReference type="PANTHER" id="PTHR23132:SF23">
    <property type="entry name" value="D-ALANINE--D-ALANINE LIGASE B"/>
    <property type="match status" value="1"/>
</dbReference>
<dbReference type="GO" id="GO:0046872">
    <property type="term" value="F:metal ion binding"/>
    <property type="evidence" value="ECO:0007669"/>
    <property type="project" value="UniProtKB-KW"/>
</dbReference>
<dbReference type="Gene3D" id="3.30.1490.20">
    <property type="entry name" value="ATP-grasp fold, A domain"/>
    <property type="match status" value="1"/>
</dbReference>
<reference evidence="20" key="1">
    <citation type="submission" date="2016-10" db="EMBL/GenBank/DDBJ databases">
        <authorList>
            <person name="Varghese N."/>
            <person name="Submissions S."/>
        </authorList>
    </citation>
    <scope>NUCLEOTIDE SEQUENCE [LARGE SCALE GENOMIC DNA]</scope>
    <source>
        <strain evidence="20">CGMCC 1.6474</strain>
    </source>
</reference>
<accession>A0A1I4B3P1</accession>
<protein>
    <recommendedName>
        <fullName evidence="5 14">D-alanine--D-alanine ligase</fullName>
        <ecNumber evidence="5 14">6.3.2.4</ecNumber>
    </recommendedName>
    <alternativeName>
        <fullName evidence="14">D-Ala-D-Ala ligase</fullName>
    </alternativeName>
    <alternativeName>
        <fullName evidence="14">D-alanylalanine synthetase</fullName>
    </alternativeName>
</protein>
<evidence type="ECO:0000313" key="20">
    <source>
        <dbReference type="Proteomes" id="UP000198804"/>
    </source>
</evidence>
<evidence type="ECO:0000256" key="11">
    <source>
        <dbReference type="ARBA" id="ARBA00022984"/>
    </source>
</evidence>
<evidence type="ECO:0000256" key="13">
    <source>
        <dbReference type="ARBA" id="ARBA00047614"/>
    </source>
</evidence>
<evidence type="ECO:0000256" key="3">
    <source>
        <dbReference type="ARBA" id="ARBA00004496"/>
    </source>
</evidence>
<keyword evidence="9 17" id="KW-0067">ATP-binding</keyword>
<dbReference type="GO" id="GO:0008360">
    <property type="term" value="P:regulation of cell shape"/>
    <property type="evidence" value="ECO:0007669"/>
    <property type="project" value="UniProtKB-KW"/>
</dbReference>
<keyword evidence="12 14" id="KW-0961">Cell wall biogenesis/degradation</keyword>
<dbReference type="AlphaFoldDB" id="A0A1I4B3P1"/>
<dbReference type="InterPro" id="IPR011095">
    <property type="entry name" value="Dala_Dala_lig_C"/>
</dbReference>
<dbReference type="Gene3D" id="3.40.50.20">
    <property type="match status" value="1"/>
</dbReference>
<dbReference type="PROSITE" id="PS00843">
    <property type="entry name" value="DALA_DALA_LIGASE_1"/>
    <property type="match status" value="1"/>
</dbReference>
<dbReference type="InterPro" id="IPR013815">
    <property type="entry name" value="ATP_grasp_subdomain_1"/>
</dbReference>
<dbReference type="InterPro" id="IPR011127">
    <property type="entry name" value="Dala_Dala_lig_N"/>
</dbReference>
<keyword evidence="16" id="KW-0464">Manganese</keyword>
<dbReference type="InterPro" id="IPR011761">
    <property type="entry name" value="ATP-grasp"/>
</dbReference>
<dbReference type="InterPro" id="IPR005905">
    <property type="entry name" value="D_ala_D_ala"/>
</dbReference>